<accession>A0AAW2E8M5</accession>
<keyword evidence="2" id="KW-1185">Reference proteome</keyword>
<proteinExistence type="predicted"/>
<comment type="caution">
    <text evidence="1">The sequence shown here is derived from an EMBL/GenBank/DDBJ whole genome shotgun (WGS) entry which is preliminary data.</text>
</comment>
<sequence length="110" mass="13384">MNWAYLEPLFSSEAEIWPKKEKYFEILQRSIVRGKLKDALRPIPSFIFISSRDMAKNNKIFLKFNNIALCGIQNRRFIWAYSELLFHQKPRYGQKRKKYFEILQRSIVRH</sequence>
<dbReference type="EMBL" id="JADYXP020000044">
    <property type="protein sequence ID" value="KAL0098651.1"/>
    <property type="molecule type" value="Genomic_DNA"/>
</dbReference>
<organism evidence="1 2">
    <name type="scientific">Cardiocondyla obscurior</name>
    <dbReference type="NCBI Taxonomy" id="286306"/>
    <lineage>
        <taxon>Eukaryota</taxon>
        <taxon>Metazoa</taxon>
        <taxon>Ecdysozoa</taxon>
        <taxon>Arthropoda</taxon>
        <taxon>Hexapoda</taxon>
        <taxon>Insecta</taxon>
        <taxon>Pterygota</taxon>
        <taxon>Neoptera</taxon>
        <taxon>Endopterygota</taxon>
        <taxon>Hymenoptera</taxon>
        <taxon>Apocrita</taxon>
        <taxon>Aculeata</taxon>
        <taxon>Formicoidea</taxon>
        <taxon>Formicidae</taxon>
        <taxon>Myrmicinae</taxon>
        <taxon>Cardiocondyla</taxon>
    </lineage>
</organism>
<reference evidence="1 2" key="1">
    <citation type="submission" date="2023-03" db="EMBL/GenBank/DDBJ databases">
        <title>High recombination rates correlate with genetic variation in Cardiocondyla obscurior ants.</title>
        <authorList>
            <person name="Errbii M."/>
        </authorList>
    </citation>
    <scope>NUCLEOTIDE SEQUENCE [LARGE SCALE GENOMIC DNA]</scope>
    <source>
        <strain evidence="1">Alpha-2009</strain>
        <tissue evidence="1">Whole body</tissue>
    </source>
</reference>
<evidence type="ECO:0000313" key="2">
    <source>
        <dbReference type="Proteomes" id="UP001430953"/>
    </source>
</evidence>
<dbReference type="Proteomes" id="UP001430953">
    <property type="component" value="Unassembled WGS sequence"/>
</dbReference>
<dbReference type="AlphaFoldDB" id="A0AAW2E8M5"/>
<evidence type="ECO:0000313" key="1">
    <source>
        <dbReference type="EMBL" id="KAL0098651.1"/>
    </source>
</evidence>
<gene>
    <name evidence="1" type="ORF">PUN28_020607</name>
</gene>
<protein>
    <submittedName>
        <fullName evidence="1">Uncharacterized protein</fullName>
    </submittedName>
</protein>
<name>A0AAW2E8M5_9HYME</name>